<feature type="binding site" evidence="12">
    <location>
        <position position="295"/>
    </location>
    <ligand>
        <name>K(+)</name>
        <dbReference type="ChEBI" id="CHEBI:29103"/>
    </ligand>
</feature>
<feature type="binding site" evidence="12">
    <location>
        <begin position="264"/>
        <end position="265"/>
    </location>
    <ligand>
        <name>ATP</name>
        <dbReference type="ChEBI" id="CHEBI:30616"/>
    </ligand>
</feature>
<feature type="binding site" evidence="12">
    <location>
        <begin position="12"/>
        <end position="14"/>
    </location>
    <ligand>
        <name>substrate</name>
    </ligand>
</feature>
<gene>
    <name evidence="14" type="ORF">Poli38472_006047</name>
</gene>
<evidence type="ECO:0000256" key="4">
    <source>
        <dbReference type="ARBA" id="ARBA00022679"/>
    </source>
</evidence>
<evidence type="ECO:0000256" key="12">
    <source>
        <dbReference type="HAMAP-Rule" id="MF_03215"/>
    </source>
</evidence>
<dbReference type="InterPro" id="IPR002139">
    <property type="entry name" value="Ribo/fructo_kinase"/>
</dbReference>
<proteinExistence type="inferred from homology"/>
<dbReference type="GO" id="GO:0005524">
    <property type="term" value="F:ATP binding"/>
    <property type="evidence" value="ECO:0007669"/>
    <property type="project" value="UniProtKB-UniRule"/>
</dbReference>
<comment type="catalytic activity">
    <reaction evidence="12">
        <text>D-ribose + ATP = D-ribose 5-phosphate + ADP + H(+)</text>
        <dbReference type="Rhea" id="RHEA:13697"/>
        <dbReference type="ChEBI" id="CHEBI:15378"/>
        <dbReference type="ChEBI" id="CHEBI:30616"/>
        <dbReference type="ChEBI" id="CHEBI:47013"/>
        <dbReference type="ChEBI" id="CHEBI:78346"/>
        <dbReference type="ChEBI" id="CHEBI:456216"/>
        <dbReference type="EC" id="2.7.1.15"/>
    </reaction>
</comment>
<keyword evidence="11 12" id="KW-0119">Carbohydrate metabolism</keyword>
<dbReference type="EC" id="2.7.1.15" evidence="2 12"/>
<dbReference type="OrthoDB" id="415590at2759"/>
<protein>
    <recommendedName>
        <fullName evidence="3 12">Ribokinase</fullName>
        <shortName evidence="12">RK</shortName>
        <ecNumber evidence="2 12">2.7.1.15</ecNumber>
    </recommendedName>
</protein>
<evidence type="ECO:0000256" key="10">
    <source>
        <dbReference type="ARBA" id="ARBA00022958"/>
    </source>
</evidence>
<dbReference type="InterPro" id="IPR029056">
    <property type="entry name" value="Ribokinase-like"/>
</dbReference>
<evidence type="ECO:0000256" key="2">
    <source>
        <dbReference type="ARBA" id="ARBA00012035"/>
    </source>
</evidence>
<dbReference type="GO" id="GO:0019303">
    <property type="term" value="P:D-ribose catabolic process"/>
    <property type="evidence" value="ECO:0007669"/>
    <property type="project" value="UniProtKB-UniRule"/>
</dbReference>
<keyword evidence="5 12" id="KW-0479">Metal-binding</keyword>
<dbReference type="PANTHER" id="PTHR10584:SF166">
    <property type="entry name" value="RIBOKINASE"/>
    <property type="match status" value="1"/>
</dbReference>
<feature type="binding site" evidence="12">
    <location>
        <position position="148"/>
    </location>
    <ligand>
        <name>substrate</name>
    </ligand>
</feature>
<keyword evidence="15" id="KW-1185">Reference proteome</keyword>
<dbReference type="CDD" id="cd01174">
    <property type="entry name" value="ribokinase"/>
    <property type="match status" value="1"/>
</dbReference>
<dbReference type="PROSITE" id="PS00584">
    <property type="entry name" value="PFKB_KINASES_2"/>
    <property type="match status" value="1"/>
</dbReference>
<feature type="binding site" evidence="12">
    <location>
        <position position="298"/>
    </location>
    <ligand>
        <name>K(+)</name>
        <dbReference type="ChEBI" id="CHEBI:29103"/>
    </ligand>
</feature>
<feature type="binding site" evidence="12">
    <location>
        <position position="300"/>
    </location>
    <ligand>
        <name>K(+)</name>
        <dbReference type="ChEBI" id="CHEBI:29103"/>
    </ligand>
</feature>
<dbReference type="Gene3D" id="3.40.1190.20">
    <property type="match status" value="1"/>
</dbReference>
<name>A0A8K1FPP5_PYTOL</name>
<dbReference type="Proteomes" id="UP000794436">
    <property type="component" value="Unassembled WGS sequence"/>
</dbReference>
<comment type="pathway">
    <text evidence="12">Carbohydrate metabolism; D-ribose degradation; D-ribose 5-phosphate from beta-D-ribopyranose: step 2/2.</text>
</comment>
<dbReference type="GO" id="GO:0005634">
    <property type="term" value="C:nucleus"/>
    <property type="evidence" value="ECO:0007669"/>
    <property type="project" value="UniProtKB-SubCell"/>
</dbReference>
<keyword evidence="12" id="KW-0963">Cytoplasm</keyword>
<dbReference type="GO" id="GO:0005737">
    <property type="term" value="C:cytoplasm"/>
    <property type="evidence" value="ECO:0007669"/>
    <property type="project" value="UniProtKB-SubCell"/>
</dbReference>
<feature type="binding site" evidence="12">
    <location>
        <begin position="229"/>
        <end position="234"/>
    </location>
    <ligand>
        <name>ATP</name>
        <dbReference type="ChEBI" id="CHEBI:30616"/>
    </ligand>
</feature>
<feature type="binding site" evidence="12">
    <location>
        <position position="193"/>
    </location>
    <ligand>
        <name>ATP</name>
        <dbReference type="ChEBI" id="CHEBI:30616"/>
    </ligand>
</feature>
<feature type="binding site" evidence="12">
    <location>
        <begin position="43"/>
        <end position="47"/>
    </location>
    <ligand>
        <name>substrate</name>
    </ligand>
</feature>
<keyword evidence="12" id="KW-0539">Nucleus</keyword>
<dbReference type="GO" id="GO:0004747">
    <property type="term" value="F:ribokinase activity"/>
    <property type="evidence" value="ECO:0007669"/>
    <property type="project" value="UniProtKB-UniRule"/>
</dbReference>
<sequence>MAKTIVVVGSVNADFVIEVDRLPARGETFAASKTDTGRFFPGGKGANQAAAVARLAPSSEELQCQFVGQFGNDAHAVELEKALANVGVDIALSGNPACPSGQAFVFVYPDGDNSIVIVGGANATWPSALPEPVIKAIQSAAIVLLQSEIPSSVNYQVAQCAASAKVPVLWDCGGEDRKIPADILPLITFLCPNETELARLTDRSVDSIESAVTAARLLQEQGAQNLVVTLGSQGSVFVPADPSTEPTHQPCIPVDRVVDTTGAGDCFRAAFAAAQAQDKSIAESLKFAAAASALCVQVPGALPSMPTASETSRVLNL</sequence>
<keyword evidence="7 12" id="KW-0418">Kinase</keyword>
<dbReference type="HAMAP" id="MF_01987">
    <property type="entry name" value="Ribokinase"/>
    <property type="match status" value="1"/>
</dbReference>
<dbReference type="UniPathway" id="UPA00916">
    <property type="reaction ID" value="UER00889"/>
</dbReference>
<feature type="binding site" evidence="12">
    <location>
        <position position="304"/>
    </location>
    <ligand>
        <name>K(+)</name>
        <dbReference type="ChEBI" id="CHEBI:29103"/>
    </ligand>
</feature>
<evidence type="ECO:0000256" key="11">
    <source>
        <dbReference type="ARBA" id="ARBA00023277"/>
    </source>
</evidence>
<evidence type="ECO:0000256" key="9">
    <source>
        <dbReference type="ARBA" id="ARBA00022842"/>
    </source>
</evidence>
<feature type="binding site" evidence="12">
    <location>
        <position position="261"/>
    </location>
    <ligand>
        <name>K(+)</name>
        <dbReference type="ChEBI" id="CHEBI:29103"/>
    </ligand>
</feature>
<comment type="activity regulation">
    <text evidence="12">Activated by a monovalent cation that binds near, but not in, the active site. The most likely occupant of the site in vivo is potassium. Ion binding induces a conformational change that may alter substrate affinity.</text>
</comment>
<comment type="function">
    <text evidence="12">Catalyzes the phosphorylation of ribose at O-5 in a reaction requiring ATP and magnesium. The resulting D-ribose-5-phosphate can then be used either for sythesis of nucleotides, histidine, and tryptophan, or as a component of the pentose phosphate pathway.</text>
</comment>
<evidence type="ECO:0000259" key="13">
    <source>
        <dbReference type="Pfam" id="PF00294"/>
    </source>
</evidence>
<dbReference type="InterPro" id="IPR011877">
    <property type="entry name" value="Ribokinase"/>
</dbReference>
<evidence type="ECO:0000256" key="1">
    <source>
        <dbReference type="ARBA" id="ARBA00005380"/>
    </source>
</evidence>
<feature type="binding site" evidence="12">
    <location>
        <position position="259"/>
    </location>
    <ligand>
        <name>K(+)</name>
        <dbReference type="ChEBI" id="CHEBI:29103"/>
    </ligand>
</feature>
<evidence type="ECO:0000256" key="6">
    <source>
        <dbReference type="ARBA" id="ARBA00022741"/>
    </source>
</evidence>
<dbReference type="Pfam" id="PF00294">
    <property type="entry name" value="PfkB"/>
    <property type="match status" value="1"/>
</dbReference>
<evidence type="ECO:0000256" key="3">
    <source>
        <dbReference type="ARBA" id="ARBA00016943"/>
    </source>
</evidence>
<comment type="caution">
    <text evidence="12">Lacks conserved residue(s) required for the propagation of feature annotation.</text>
</comment>
<dbReference type="SUPFAM" id="SSF53613">
    <property type="entry name" value="Ribokinase-like"/>
    <property type="match status" value="1"/>
</dbReference>
<keyword evidence="4 12" id="KW-0808">Transferase</keyword>
<dbReference type="InterPro" id="IPR002173">
    <property type="entry name" value="Carboh/pur_kinase_PfkB_CS"/>
</dbReference>
<comment type="caution">
    <text evidence="14">The sequence shown here is derived from an EMBL/GenBank/DDBJ whole genome shotgun (WGS) entry which is preliminary data.</text>
</comment>
<evidence type="ECO:0000256" key="5">
    <source>
        <dbReference type="ARBA" id="ARBA00022723"/>
    </source>
</evidence>
<evidence type="ECO:0000313" key="15">
    <source>
        <dbReference type="Proteomes" id="UP000794436"/>
    </source>
</evidence>
<keyword evidence="9 12" id="KW-0460">Magnesium</keyword>
<feature type="domain" description="Carbohydrate kinase PfkB" evidence="13">
    <location>
        <begin position="3"/>
        <end position="307"/>
    </location>
</feature>
<feature type="active site" description="Proton acceptor" evidence="12">
    <location>
        <position position="265"/>
    </location>
</feature>
<dbReference type="EMBL" id="SPLM01000002">
    <property type="protein sequence ID" value="TMW68579.1"/>
    <property type="molecule type" value="Genomic_DNA"/>
</dbReference>
<evidence type="ECO:0000313" key="14">
    <source>
        <dbReference type="EMBL" id="TMW68579.1"/>
    </source>
</evidence>
<reference evidence="14" key="1">
    <citation type="submission" date="2019-03" db="EMBL/GenBank/DDBJ databases">
        <title>Long read genome sequence of the mycoparasitic Pythium oligandrum ATCC 38472 isolated from sugarbeet rhizosphere.</title>
        <authorList>
            <person name="Gaulin E."/>
        </authorList>
    </citation>
    <scope>NUCLEOTIDE SEQUENCE</scope>
    <source>
        <strain evidence="14">ATCC 38472_TT</strain>
    </source>
</reference>
<feature type="binding site" evidence="12">
    <location>
        <position position="265"/>
    </location>
    <ligand>
        <name>substrate</name>
    </ligand>
</feature>
<accession>A0A8K1FPP5</accession>
<dbReference type="PRINTS" id="PR00990">
    <property type="entry name" value="RIBOKINASE"/>
</dbReference>
<evidence type="ECO:0000256" key="8">
    <source>
        <dbReference type="ARBA" id="ARBA00022840"/>
    </source>
</evidence>
<dbReference type="PANTHER" id="PTHR10584">
    <property type="entry name" value="SUGAR KINASE"/>
    <property type="match status" value="1"/>
</dbReference>
<keyword evidence="10 12" id="KW-0630">Potassium</keyword>
<comment type="cofactor">
    <cofactor evidence="12">
        <name>Mg(2+)</name>
        <dbReference type="ChEBI" id="CHEBI:18420"/>
    </cofactor>
    <text evidence="12">Requires a divalent cation, most likely magnesium in vivo, as an electrophilic catalyst to aid phosphoryl group transfer. It is the chelate of the metal and the nucleotide that is the actual substrate.</text>
</comment>
<dbReference type="GO" id="GO:0046872">
    <property type="term" value="F:metal ion binding"/>
    <property type="evidence" value="ECO:0007669"/>
    <property type="project" value="UniProtKB-KW"/>
</dbReference>
<keyword evidence="6 12" id="KW-0547">Nucleotide-binding</keyword>
<comment type="similarity">
    <text evidence="12">Belongs to the carbohydrate kinase PfkB family. Ribokinase subfamily.</text>
</comment>
<comment type="similarity">
    <text evidence="1">Belongs to the carbohydrate kinase pfkB family.</text>
</comment>
<comment type="subunit">
    <text evidence="12">Homodimer.</text>
</comment>
<dbReference type="AlphaFoldDB" id="A0A8K1FPP5"/>
<evidence type="ECO:0000256" key="7">
    <source>
        <dbReference type="ARBA" id="ARBA00022777"/>
    </source>
</evidence>
<comment type="subcellular location">
    <subcellularLocation>
        <location evidence="12">Cytoplasm</location>
    </subcellularLocation>
    <subcellularLocation>
        <location evidence="12">Nucleus</location>
    </subcellularLocation>
</comment>
<dbReference type="InterPro" id="IPR011611">
    <property type="entry name" value="PfkB_dom"/>
</dbReference>
<organism evidence="14 15">
    <name type="scientific">Pythium oligandrum</name>
    <name type="common">Mycoparasitic fungus</name>
    <dbReference type="NCBI Taxonomy" id="41045"/>
    <lineage>
        <taxon>Eukaryota</taxon>
        <taxon>Sar</taxon>
        <taxon>Stramenopiles</taxon>
        <taxon>Oomycota</taxon>
        <taxon>Peronosporomycetes</taxon>
        <taxon>Pythiales</taxon>
        <taxon>Pythiaceae</taxon>
        <taxon>Pythium</taxon>
    </lineage>
</organism>
<keyword evidence="8 12" id="KW-0067">ATP-binding</keyword>